<dbReference type="OrthoDB" id="5839451at2759"/>
<evidence type="ECO:0000256" key="2">
    <source>
        <dbReference type="SAM" id="MobiDB-lite"/>
    </source>
</evidence>
<protein>
    <submittedName>
        <fullName evidence="5">Protein TMED8 isoform X1</fullName>
    </submittedName>
</protein>
<feature type="region of interest" description="Disordered" evidence="2">
    <location>
        <begin position="92"/>
        <end position="111"/>
    </location>
</feature>
<feature type="compositionally biased region" description="Basic and acidic residues" evidence="2">
    <location>
        <begin position="95"/>
        <end position="111"/>
    </location>
</feature>
<dbReference type="KEGG" id="gsh:117363599"/>
<feature type="region of interest" description="Disordered" evidence="2">
    <location>
        <begin position="29"/>
        <end position="70"/>
    </location>
</feature>
<evidence type="ECO:0000313" key="5">
    <source>
        <dbReference type="RefSeq" id="XP_033807530.1"/>
    </source>
</evidence>
<dbReference type="GeneID" id="117363599"/>
<evidence type="ECO:0000259" key="3">
    <source>
        <dbReference type="PROSITE" id="PS50866"/>
    </source>
</evidence>
<dbReference type="SUPFAM" id="SSF101576">
    <property type="entry name" value="Supernatant protein factor (SPF), C-terminal domain"/>
    <property type="match status" value="1"/>
</dbReference>
<accession>A0A6P8RPY6</accession>
<feature type="compositionally biased region" description="Polar residues" evidence="2">
    <location>
        <begin position="43"/>
        <end position="57"/>
    </location>
</feature>
<dbReference type="InterPro" id="IPR052269">
    <property type="entry name" value="Golgi-PI4KB_interaction"/>
</dbReference>
<dbReference type="PROSITE" id="PS50866">
    <property type="entry name" value="GOLD"/>
    <property type="match status" value="1"/>
</dbReference>
<dbReference type="InParanoid" id="A0A6P8RPY6"/>
<organism evidence="4 5">
    <name type="scientific">Geotrypetes seraphini</name>
    <name type="common">Gaboon caecilian</name>
    <name type="synonym">Caecilia seraphini</name>
    <dbReference type="NCBI Taxonomy" id="260995"/>
    <lineage>
        <taxon>Eukaryota</taxon>
        <taxon>Metazoa</taxon>
        <taxon>Chordata</taxon>
        <taxon>Craniata</taxon>
        <taxon>Vertebrata</taxon>
        <taxon>Euteleostomi</taxon>
        <taxon>Amphibia</taxon>
        <taxon>Gymnophiona</taxon>
        <taxon>Geotrypetes</taxon>
    </lineage>
</organism>
<dbReference type="Gene3D" id="2.60.120.680">
    <property type="entry name" value="GOLD domain"/>
    <property type="match status" value="1"/>
</dbReference>
<keyword evidence="4" id="KW-1185">Reference proteome</keyword>
<dbReference type="Pfam" id="PF13897">
    <property type="entry name" value="GOLD_2"/>
    <property type="match status" value="1"/>
</dbReference>
<evidence type="ECO:0000313" key="4">
    <source>
        <dbReference type="Proteomes" id="UP000515159"/>
    </source>
</evidence>
<dbReference type="FunCoup" id="A0A6P8RPY6">
    <property type="interactions" value="424"/>
</dbReference>
<reference evidence="5" key="1">
    <citation type="submission" date="2025-08" db="UniProtKB">
        <authorList>
            <consortium name="RefSeq"/>
        </authorList>
    </citation>
    <scope>IDENTIFICATION</scope>
</reference>
<dbReference type="CTD" id="283578"/>
<dbReference type="InterPro" id="IPR009038">
    <property type="entry name" value="GOLD_dom"/>
</dbReference>
<sequence length="327" mass="36696">MATRASGAGRAWLAPLALGRRTQQMWRARAARAEDSAKGVAENENTSSDCELSSLMSALTLPDPPQPVSDRLQPASLVDSAEDSGKCDVVSNQRSLEKEEVQHDQTTFKESAKLKRYQHPARKMPGDILMMQSDHTGKVDIVQEALPLSEDEMAGTPPPLSPASTWTSPKIKEFKVKMSQEKNAQMVVKRGEVVTIRVPTHPDGKRICWEFATDDYDIGFGLYFDWVPVTSTAITIHASDSSDEEEEDEDGIETHWHVPVGDVERGSKNRLRVRYGEIMPVFRRDSHREVQSGSHDYPGEGIYLLKLDNSFSLLRNKTLYFHVYYTS</sequence>
<evidence type="ECO:0000256" key="1">
    <source>
        <dbReference type="ARBA" id="ARBA00022990"/>
    </source>
</evidence>
<gene>
    <name evidence="5" type="primary">TMED8</name>
</gene>
<dbReference type="RefSeq" id="XP_033807530.1">
    <property type="nucleotide sequence ID" value="XM_033951639.1"/>
</dbReference>
<dbReference type="PANTHER" id="PTHR22973:SF3">
    <property type="entry name" value="PROTEIN TMED8"/>
    <property type="match status" value="1"/>
</dbReference>
<dbReference type="InterPro" id="IPR036598">
    <property type="entry name" value="GOLD_dom_sf"/>
</dbReference>
<feature type="domain" description="GOLD" evidence="3">
    <location>
        <begin position="181"/>
        <end position="325"/>
    </location>
</feature>
<dbReference type="AlphaFoldDB" id="A0A6P8RPY6"/>
<name>A0A6P8RPY6_GEOSA</name>
<proteinExistence type="predicted"/>
<keyword evidence="1" id="KW-0007">Acetylation</keyword>
<dbReference type="PANTHER" id="PTHR22973">
    <property type="entry name" value="LD35087P"/>
    <property type="match status" value="1"/>
</dbReference>
<dbReference type="Proteomes" id="UP000515159">
    <property type="component" value="Chromosome 7"/>
</dbReference>